<sequence>MVLEVYDVKKEIQLTCDASAYGLGAVLSHVVDGVEKPVAFASRSMTPAERNYAHIEKEALAIVFGIKKFHKYLYGRTFTVLTDHQPLAVIFGAKHHTSAVAAARVHRWVIFLSNYQFRIRHKDWEKNQPTTDGFVPPSVV</sequence>
<dbReference type="FunFam" id="3.10.20.370:FF:000001">
    <property type="entry name" value="Retrovirus-related Pol polyprotein from transposon 17.6-like protein"/>
    <property type="match status" value="1"/>
</dbReference>
<dbReference type="InterPro" id="IPR041373">
    <property type="entry name" value="RT_RNaseH"/>
</dbReference>
<keyword evidence="5" id="KW-0378">Hydrolase</keyword>
<feature type="domain" description="Reverse transcriptase RNase H-like" evidence="7">
    <location>
        <begin position="7"/>
        <end position="115"/>
    </location>
</feature>
<dbReference type="SUPFAM" id="SSF56672">
    <property type="entry name" value="DNA/RNA polymerases"/>
    <property type="match status" value="1"/>
</dbReference>
<keyword evidence="1" id="KW-0808">Transferase</keyword>
<dbReference type="EMBL" id="GADI01008133">
    <property type="protein sequence ID" value="JAA65675.1"/>
    <property type="molecule type" value="mRNA"/>
</dbReference>
<evidence type="ECO:0000256" key="2">
    <source>
        <dbReference type="ARBA" id="ARBA00022695"/>
    </source>
</evidence>
<evidence type="ECO:0000256" key="3">
    <source>
        <dbReference type="ARBA" id="ARBA00022722"/>
    </source>
</evidence>
<protein>
    <submittedName>
        <fullName evidence="8">Putative gypsy nogag</fullName>
    </submittedName>
</protein>
<accession>A0A0K8R3I4</accession>
<evidence type="ECO:0000259" key="7">
    <source>
        <dbReference type="Pfam" id="PF17917"/>
    </source>
</evidence>
<dbReference type="PANTHER" id="PTHR37984">
    <property type="entry name" value="PROTEIN CBG26694"/>
    <property type="match status" value="1"/>
</dbReference>
<dbReference type="GO" id="GO:0003964">
    <property type="term" value="F:RNA-directed DNA polymerase activity"/>
    <property type="evidence" value="ECO:0007669"/>
    <property type="project" value="UniProtKB-KW"/>
</dbReference>
<dbReference type="InterPro" id="IPR050951">
    <property type="entry name" value="Retrovirus_Pol_polyprotein"/>
</dbReference>
<proteinExistence type="evidence at transcript level"/>
<dbReference type="GO" id="GO:0016787">
    <property type="term" value="F:hydrolase activity"/>
    <property type="evidence" value="ECO:0007669"/>
    <property type="project" value="UniProtKB-KW"/>
</dbReference>
<evidence type="ECO:0000256" key="6">
    <source>
        <dbReference type="ARBA" id="ARBA00022918"/>
    </source>
</evidence>
<dbReference type="Gene3D" id="3.10.20.370">
    <property type="match status" value="1"/>
</dbReference>
<dbReference type="Pfam" id="PF17917">
    <property type="entry name" value="RT_RNaseH"/>
    <property type="match status" value="1"/>
</dbReference>
<keyword evidence="3" id="KW-0540">Nuclease</keyword>
<dbReference type="PANTHER" id="PTHR37984:SF5">
    <property type="entry name" value="PROTEIN NYNRIN-LIKE"/>
    <property type="match status" value="1"/>
</dbReference>
<organism evidence="8">
    <name type="scientific">Ixodes ricinus</name>
    <name type="common">Common tick</name>
    <name type="synonym">Acarus ricinus</name>
    <dbReference type="NCBI Taxonomy" id="34613"/>
    <lineage>
        <taxon>Eukaryota</taxon>
        <taxon>Metazoa</taxon>
        <taxon>Ecdysozoa</taxon>
        <taxon>Arthropoda</taxon>
        <taxon>Chelicerata</taxon>
        <taxon>Arachnida</taxon>
        <taxon>Acari</taxon>
        <taxon>Parasitiformes</taxon>
        <taxon>Ixodida</taxon>
        <taxon>Ixodoidea</taxon>
        <taxon>Ixodidae</taxon>
        <taxon>Ixodinae</taxon>
        <taxon>Ixodes</taxon>
    </lineage>
</organism>
<keyword evidence="2" id="KW-0548">Nucleotidyltransferase</keyword>
<dbReference type="GO" id="GO:0004519">
    <property type="term" value="F:endonuclease activity"/>
    <property type="evidence" value="ECO:0007669"/>
    <property type="project" value="UniProtKB-KW"/>
</dbReference>
<dbReference type="InterPro" id="IPR043502">
    <property type="entry name" value="DNA/RNA_pol_sf"/>
</dbReference>
<reference evidence="8" key="1">
    <citation type="submission" date="2012-12" db="EMBL/GenBank/DDBJ databases">
        <title>Identification and characterization of a phenylalanine ammonia-lyase gene family in Isatis indigotica Fort.</title>
        <authorList>
            <person name="Liu Q."/>
            <person name="Chen J."/>
            <person name="Zhou X."/>
            <person name="Di P."/>
            <person name="Xiao Y."/>
            <person name="Xuan H."/>
            <person name="Zhang L."/>
            <person name="Chen W."/>
        </authorList>
    </citation>
    <scope>NUCLEOTIDE SEQUENCE</scope>
    <source>
        <tissue evidence="8">Salivary gland</tissue>
    </source>
</reference>
<evidence type="ECO:0000256" key="1">
    <source>
        <dbReference type="ARBA" id="ARBA00022679"/>
    </source>
</evidence>
<dbReference type="AlphaFoldDB" id="A0A0K8R3I4"/>
<dbReference type="CDD" id="cd09274">
    <property type="entry name" value="RNase_HI_RT_Ty3"/>
    <property type="match status" value="1"/>
</dbReference>
<evidence type="ECO:0000256" key="4">
    <source>
        <dbReference type="ARBA" id="ARBA00022759"/>
    </source>
</evidence>
<keyword evidence="6" id="KW-0695">RNA-directed DNA polymerase</keyword>
<keyword evidence="4" id="KW-0255">Endonuclease</keyword>
<evidence type="ECO:0000256" key="5">
    <source>
        <dbReference type="ARBA" id="ARBA00022801"/>
    </source>
</evidence>
<name>A0A0K8R3I4_IXORI</name>
<evidence type="ECO:0000313" key="8">
    <source>
        <dbReference type="EMBL" id="JAA65675.1"/>
    </source>
</evidence>